<gene>
    <name evidence="1" type="ORF">GCM10011574_07930</name>
</gene>
<organism evidence="1 2">
    <name type="scientific">Microbispora bryophytorum</name>
    <dbReference type="NCBI Taxonomy" id="1460882"/>
    <lineage>
        <taxon>Bacteria</taxon>
        <taxon>Bacillati</taxon>
        <taxon>Actinomycetota</taxon>
        <taxon>Actinomycetes</taxon>
        <taxon>Streptosporangiales</taxon>
        <taxon>Streptosporangiaceae</taxon>
        <taxon>Microbispora</taxon>
    </lineage>
</organism>
<proteinExistence type="predicted"/>
<protein>
    <submittedName>
        <fullName evidence="1">Uncharacterized protein</fullName>
    </submittedName>
</protein>
<sequence>MVTGVQPHDLPDLLRTRRLLAIVRGDDPAAALRSIGAGTVLTARDAAALDLVGAA</sequence>
<dbReference type="EMBL" id="BMMN01000001">
    <property type="protein sequence ID" value="GGO00826.1"/>
    <property type="molecule type" value="Genomic_DNA"/>
</dbReference>
<dbReference type="AlphaFoldDB" id="A0A8H9LBG8"/>
<name>A0A8H9LBG8_9ACTN</name>
<accession>A0A8H9LBG8</accession>
<keyword evidence="2" id="KW-1185">Reference proteome</keyword>
<reference evidence="1" key="2">
    <citation type="submission" date="2020-09" db="EMBL/GenBank/DDBJ databases">
        <authorList>
            <person name="Sun Q."/>
            <person name="Zhou Y."/>
        </authorList>
    </citation>
    <scope>NUCLEOTIDE SEQUENCE</scope>
    <source>
        <strain evidence="1">CGMCC 4.7138</strain>
    </source>
</reference>
<reference evidence="1" key="1">
    <citation type="journal article" date="2014" name="Int. J. Syst. Evol. Microbiol.">
        <title>Complete genome sequence of Corynebacterium casei LMG S-19264T (=DSM 44701T), isolated from a smear-ripened cheese.</title>
        <authorList>
            <consortium name="US DOE Joint Genome Institute (JGI-PGF)"/>
            <person name="Walter F."/>
            <person name="Albersmeier A."/>
            <person name="Kalinowski J."/>
            <person name="Ruckert C."/>
        </authorList>
    </citation>
    <scope>NUCLEOTIDE SEQUENCE</scope>
    <source>
        <strain evidence="1">CGMCC 4.7138</strain>
    </source>
</reference>
<evidence type="ECO:0000313" key="1">
    <source>
        <dbReference type="EMBL" id="GGO00826.1"/>
    </source>
</evidence>
<evidence type="ECO:0000313" key="2">
    <source>
        <dbReference type="Proteomes" id="UP000653480"/>
    </source>
</evidence>
<dbReference type="Proteomes" id="UP000653480">
    <property type="component" value="Unassembled WGS sequence"/>
</dbReference>
<comment type="caution">
    <text evidence="1">The sequence shown here is derived from an EMBL/GenBank/DDBJ whole genome shotgun (WGS) entry which is preliminary data.</text>
</comment>